<organism evidence="1">
    <name type="scientific">Rhizophora mucronata</name>
    <name type="common">Asiatic mangrove</name>
    <dbReference type="NCBI Taxonomy" id="61149"/>
    <lineage>
        <taxon>Eukaryota</taxon>
        <taxon>Viridiplantae</taxon>
        <taxon>Streptophyta</taxon>
        <taxon>Embryophyta</taxon>
        <taxon>Tracheophyta</taxon>
        <taxon>Spermatophyta</taxon>
        <taxon>Magnoliopsida</taxon>
        <taxon>eudicotyledons</taxon>
        <taxon>Gunneridae</taxon>
        <taxon>Pentapetalae</taxon>
        <taxon>rosids</taxon>
        <taxon>fabids</taxon>
        <taxon>Malpighiales</taxon>
        <taxon>Rhizophoraceae</taxon>
        <taxon>Rhizophora</taxon>
    </lineage>
</organism>
<sequence>MASRTLKAASTFPALQSMSIRILYVARLGSASFFISSRILSASVVLPFFPRHVRMQLYAITLGMQPFAFCLSSKPYASSNFPTDPYPIIIVL</sequence>
<proteinExistence type="predicted"/>
<dbReference type="AlphaFoldDB" id="A0A2P2KGP2"/>
<name>A0A2P2KGP2_RHIMU</name>
<dbReference type="EMBL" id="GGEC01024408">
    <property type="protein sequence ID" value="MBX04892.1"/>
    <property type="molecule type" value="Transcribed_RNA"/>
</dbReference>
<protein>
    <submittedName>
        <fullName evidence="1">Uncharacterized protein</fullName>
    </submittedName>
</protein>
<evidence type="ECO:0000313" key="1">
    <source>
        <dbReference type="EMBL" id="MBX04892.1"/>
    </source>
</evidence>
<accession>A0A2P2KGP2</accession>
<reference evidence="1" key="1">
    <citation type="submission" date="2018-02" db="EMBL/GenBank/DDBJ databases">
        <title>Rhizophora mucronata_Transcriptome.</title>
        <authorList>
            <person name="Meera S.P."/>
            <person name="Sreeshan A."/>
            <person name="Augustine A."/>
        </authorList>
    </citation>
    <scope>NUCLEOTIDE SEQUENCE</scope>
    <source>
        <tissue evidence="1">Leaf</tissue>
    </source>
</reference>